<dbReference type="EMBL" id="MW897039">
    <property type="protein sequence ID" value="URP83781.1"/>
    <property type="molecule type" value="Viral_cRNA"/>
</dbReference>
<sequence>MDLVTLNDLMFVIADGEISLKYEVMVTVESLSVSFTVPTSPIGYHEEIGVTLHSHCGTFQIAISNDGQDDEWYVQTIASMRNGKFKPEVVKSYHDGVEELKLYIEESQNIFAPGDIFYIKMSCDGDTTSIQIAKGMSTSLSGFPQILGVKMGYTGGSGHTPNVSKDYLVEIFHADWLSS</sequence>
<name>A0AAE9IIC4_9RHAB</name>
<reference evidence="1" key="2">
    <citation type="journal article" date="2022" name="Nat. Microbiol.">
        <title>RNA viromes from terrestrial sites across China expand environmental viral diversity.</title>
        <authorList>
            <person name="Chiapello M."/>
            <person name="Rodriguez-Romero J."/>
            <person name="Ayllon M.A."/>
            <person name="Turina M."/>
        </authorList>
    </citation>
    <scope>NUCLEOTIDE SEQUENCE</scope>
    <source>
        <strain evidence="1">193-k141_301243</strain>
    </source>
</reference>
<organism evidence="1 2">
    <name type="scientific">Xinjiang nucleorhabdovirus</name>
    <dbReference type="NCBI Taxonomy" id="2824629"/>
    <lineage>
        <taxon>Viruses</taxon>
        <taxon>Riboviria</taxon>
        <taxon>Orthornavirae</taxon>
        <taxon>Negarnaviricota</taxon>
        <taxon>Haploviricotina</taxon>
        <taxon>Monjiviricetes</taxon>
        <taxon>Mononegavirales</taxon>
        <taxon>Rhabdoviridae</taxon>
    </lineage>
</organism>
<dbReference type="Proteomes" id="UP001259868">
    <property type="component" value="Segment"/>
</dbReference>
<evidence type="ECO:0000313" key="2">
    <source>
        <dbReference type="Proteomes" id="UP001259868"/>
    </source>
</evidence>
<reference evidence="1" key="1">
    <citation type="submission" date="2021-03" db="EMBL/GenBank/DDBJ databases">
        <authorList>
            <person name="Chen Y.-M."/>
            <person name="Zhang Y.-Z."/>
        </authorList>
    </citation>
    <scope>NUCLEOTIDE SEQUENCE</scope>
    <source>
        <strain evidence="1">193-k141_301243</strain>
    </source>
</reference>
<keyword evidence="2" id="KW-1185">Reference proteome</keyword>
<proteinExistence type="predicted"/>
<protein>
    <submittedName>
        <fullName evidence="1">Uncharacterized protein</fullName>
    </submittedName>
</protein>
<accession>A0AAE9IIC4</accession>
<evidence type="ECO:0000313" key="1">
    <source>
        <dbReference type="EMBL" id="URP83781.1"/>
    </source>
</evidence>